<dbReference type="EMBL" id="CAJNJA010009298">
    <property type="protein sequence ID" value="CAE7245377.1"/>
    <property type="molecule type" value="Genomic_DNA"/>
</dbReference>
<sequence length="302" mass="32811">ASLPQLVTKVSELGHSRPAWADKAFGQAPESLNAVRADVGAVACSVAQLDEVFREALELNDLRDSKVEELRQALSEVAETSVPSPEDAVARQAVQVVWQSVEELQEALREDPSKADVAKDLRTLRDDLELLKEQAPDQRRLSRTVEELQKECHGTSEAEAGLRKALGRIAGLEEEVKQFIASQRKSTEASTDVNDLRHSLAELQEAFREAEQKAAAEAHCHVQELSKAVTDLKVAEQESTKASTDVNDLRHSLAELPEAYRDTELSASVSPSADPSRSEEMPEAGAPSAVKATVFAASVVQS</sequence>
<keyword evidence="1" id="KW-0175">Coiled coil</keyword>
<feature type="non-terminal residue" evidence="3">
    <location>
        <position position="302"/>
    </location>
</feature>
<name>A0A812LQG6_9DINO</name>
<dbReference type="OrthoDB" id="5404651at2759"/>
<organism evidence="3 4">
    <name type="scientific">Symbiodinium necroappetens</name>
    <dbReference type="NCBI Taxonomy" id="1628268"/>
    <lineage>
        <taxon>Eukaryota</taxon>
        <taxon>Sar</taxon>
        <taxon>Alveolata</taxon>
        <taxon>Dinophyceae</taxon>
        <taxon>Suessiales</taxon>
        <taxon>Symbiodiniaceae</taxon>
        <taxon>Symbiodinium</taxon>
    </lineage>
</organism>
<dbReference type="AlphaFoldDB" id="A0A812LQG6"/>
<proteinExistence type="predicted"/>
<gene>
    <name evidence="3" type="primary">phbA</name>
    <name evidence="3" type="ORF">SNEC2469_LOCUS4745</name>
</gene>
<dbReference type="Proteomes" id="UP000601435">
    <property type="component" value="Unassembled WGS sequence"/>
</dbReference>
<evidence type="ECO:0000313" key="4">
    <source>
        <dbReference type="Proteomes" id="UP000601435"/>
    </source>
</evidence>
<evidence type="ECO:0000313" key="3">
    <source>
        <dbReference type="EMBL" id="CAE7245377.1"/>
    </source>
</evidence>
<evidence type="ECO:0000256" key="2">
    <source>
        <dbReference type="SAM" id="MobiDB-lite"/>
    </source>
</evidence>
<protein>
    <submittedName>
        <fullName evidence="3">PhbA protein</fullName>
    </submittedName>
</protein>
<feature type="region of interest" description="Disordered" evidence="2">
    <location>
        <begin position="257"/>
        <end position="289"/>
    </location>
</feature>
<keyword evidence="4" id="KW-1185">Reference proteome</keyword>
<feature type="coiled-coil region" evidence="1">
    <location>
        <begin position="114"/>
        <end position="141"/>
    </location>
</feature>
<comment type="caution">
    <text evidence="3">The sequence shown here is derived from an EMBL/GenBank/DDBJ whole genome shotgun (WGS) entry which is preliminary data.</text>
</comment>
<feature type="compositionally biased region" description="Polar residues" evidence="2">
    <location>
        <begin position="265"/>
        <end position="275"/>
    </location>
</feature>
<reference evidence="3" key="1">
    <citation type="submission" date="2021-02" db="EMBL/GenBank/DDBJ databases">
        <authorList>
            <person name="Dougan E. K."/>
            <person name="Rhodes N."/>
            <person name="Thang M."/>
            <person name="Chan C."/>
        </authorList>
    </citation>
    <scope>NUCLEOTIDE SEQUENCE</scope>
</reference>
<accession>A0A812LQG6</accession>
<evidence type="ECO:0000256" key="1">
    <source>
        <dbReference type="SAM" id="Coils"/>
    </source>
</evidence>